<feature type="transmembrane region" description="Helical" evidence="2">
    <location>
        <begin position="55"/>
        <end position="78"/>
    </location>
</feature>
<keyword evidence="2" id="KW-0472">Membrane</keyword>
<keyword evidence="2" id="KW-1133">Transmembrane helix</keyword>
<feature type="transmembrane region" description="Helical" evidence="2">
    <location>
        <begin position="12"/>
        <end position="35"/>
    </location>
</feature>
<reference evidence="4" key="1">
    <citation type="journal article" date="2019" name="Int. J. Syst. Evol. Microbiol.">
        <title>The Global Catalogue of Microorganisms (GCM) 10K type strain sequencing project: providing services to taxonomists for standard genome sequencing and annotation.</title>
        <authorList>
            <consortium name="The Broad Institute Genomics Platform"/>
            <consortium name="The Broad Institute Genome Sequencing Center for Infectious Disease"/>
            <person name="Wu L."/>
            <person name="Ma J."/>
        </authorList>
    </citation>
    <scope>NUCLEOTIDE SEQUENCE [LARGE SCALE GENOMIC DNA]</scope>
    <source>
        <strain evidence="4">CGMCC 4.7152</strain>
    </source>
</reference>
<organism evidence="3 4">
    <name type="scientific">Dactylosporangium cerinum</name>
    <dbReference type="NCBI Taxonomy" id="1434730"/>
    <lineage>
        <taxon>Bacteria</taxon>
        <taxon>Bacillati</taxon>
        <taxon>Actinomycetota</taxon>
        <taxon>Actinomycetes</taxon>
        <taxon>Micromonosporales</taxon>
        <taxon>Micromonosporaceae</taxon>
        <taxon>Dactylosporangium</taxon>
    </lineage>
</organism>
<accession>A0ABV9W9N8</accession>
<comment type="caution">
    <text evidence="3">The sequence shown here is derived from an EMBL/GenBank/DDBJ whole genome shotgun (WGS) entry which is preliminary data.</text>
</comment>
<keyword evidence="2" id="KW-0812">Transmembrane</keyword>
<gene>
    <name evidence="3" type="ORF">ACFPIJ_40210</name>
</gene>
<evidence type="ECO:0000313" key="4">
    <source>
        <dbReference type="Proteomes" id="UP001595912"/>
    </source>
</evidence>
<feature type="region of interest" description="Disordered" evidence="1">
    <location>
        <begin position="83"/>
        <end position="132"/>
    </location>
</feature>
<protein>
    <submittedName>
        <fullName evidence="3">Uncharacterized protein</fullName>
    </submittedName>
</protein>
<dbReference type="EMBL" id="JBHSIU010000054">
    <property type="protein sequence ID" value="MFC5004038.1"/>
    <property type="molecule type" value="Genomic_DNA"/>
</dbReference>
<proteinExistence type="predicted"/>
<evidence type="ECO:0000256" key="2">
    <source>
        <dbReference type="SAM" id="Phobius"/>
    </source>
</evidence>
<evidence type="ECO:0000313" key="3">
    <source>
        <dbReference type="EMBL" id="MFC5004038.1"/>
    </source>
</evidence>
<name>A0ABV9W9N8_9ACTN</name>
<evidence type="ECO:0000256" key="1">
    <source>
        <dbReference type="SAM" id="MobiDB-lite"/>
    </source>
</evidence>
<keyword evidence="4" id="KW-1185">Reference proteome</keyword>
<dbReference type="RefSeq" id="WP_380123521.1">
    <property type="nucleotide sequence ID" value="NZ_JBHSIU010000054.1"/>
</dbReference>
<feature type="compositionally biased region" description="Basic and acidic residues" evidence="1">
    <location>
        <begin position="118"/>
        <end position="132"/>
    </location>
</feature>
<dbReference type="Proteomes" id="UP001595912">
    <property type="component" value="Unassembled WGS sequence"/>
</dbReference>
<sequence>MRTTWQRLRSIAAPAALIGAATAVTLLVLGALLWWQHEDRPWPVLAWAAVKGVLWSKTVFKVALAAGLGVVIGVRALARRVSPGQVDGGRGPVPAALAEAVPQRHEAQPGTVDDQVDDGVRPVDRGGVLREP</sequence>